<accession>A0A507BFK4</accession>
<sequence>MANQAQDVQTSQPAPLEDVSQQNGEGVKSNVTHPPPEDVIDLTTSETATPQPPQKDAAEHTNGEKAETNGAAETNGTAGTAEEEPTAAAEDAADKSEEAPAAEPATEAKGEEPAKAEGEEAEPRGTKRGGDEEGENGTAAKKQVLESGEAKKVAGESDKAEPEAEDVDAPQEKSSEAPVAEVDAPAAAPEEQAAA</sequence>
<dbReference type="EMBL" id="SKBQ01000022">
    <property type="protein sequence ID" value="TPX15330.1"/>
    <property type="molecule type" value="Genomic_DNA"/>
</dbReference>
<organism evidence="2 3">
    <name type="scientific">Thyridium curvatum</name>
    <dbReference type="NCBI Taxonomy" id="1093900"/>
    <lineage>
        <taxon>Eukaryota</taxon>
        <taxon>Fungi</taxon>
        <taxon>Dikarya</taxon>
        <taxon>Ascomycota</taxon>
        <taxon>Pezizomycotina</taxon>
        <taxon>Sordariomycetes</taxon>
        <taxon>Sordariomycetidae</taxon>
        <taxon>Thyridiales</taxon>
        <taxon>Thyridiaceae</taxon>
        <taxon>Thyridium</taxon>
    </lineage>
</organism>
<dbReference type="RefSeq" id="XP_030997041.1">
    <property type="nucleotide sequence ID" value="XM_031139037.1"/>
</dbReference>
<name>A0A507BFK4_9PEZI</name>
<evidence type="ECO:0000256" key="1">
    <source>
        <dbReference type="SAM" id="MobiDB-lite"/>
    </source>
</evidence>
<feature type="compositionally biased region" description="Basic and acidic residues" evidence="1">
    <location>
        <begin position="106"/>
        <end position="131"/>
    </location>
</feature>
<dbReference type="InParanoid" id="A0A507BFK4"/>
<dbReference type="GeneID" id="41972054"/>
<reference evidence="2 3" key="1">
    <citation type="submission" date="2019-06" db="EMBL/GenBank/DDBJ databases">
        <title>Draft genome sequence of the filamentous fungus Phialemoniopsis curvata isolated from diesel fuel.</title>
        <authorList>
            <person name="Varaljay V.A."/>
            <person name="Lyon W.J."/>
            <person name="Crouch A.L."/>
            <person name="Drake C.E."/>
            <person name="Hollomon J.M."/>
            <person name="Nadeau L.J."/>
            <person name="Nunn H.S."/>
            <person name="Stevenson B.S."/>
            <person name="Bojanowski C.L."/>
            <person name="Crookes-Goodson W.J."/>
        </authorList>
    </citation>
    <scope>NUCLEOTIDE SEQUENCE [LARGE SCALE GENOMIC DNA]</scope>
    <source>
        <strain evidence="2 3">D216</strain>
    </source>
</reference>
<feature type="compositionally biased region" description="Basic and acidic residues" evidence="1">
    <location>
        <begin position="148"/>
        <end position="162"/>
    </location>
</feature>
<protein>
    <submittedName>
        <fullName evidence="2">Uncharacterized protein</fullName>
    </submittedName>
</protein>
<feature type="compositionally biased region" description="Polar residues" evidence="1">
    <location>
        <begin position="1"/>
        <end position="32"/>
    </location>
</feature>
<feature type="compositionally biased region" description="Basic and acidic residues" evidence="1">
    <location>
        <begin position="56"/>
        <end position="67"/>
    </location>
</feature>
<proteinExistence type="predicted"/>
<dbReference type="Proteomes" id="UP000319257">
    <property type="component" value="Unassembled WGS sequence"/>
</dbReference>
<feature type="compositionally biased region" description="Low complexity" evidence="1">
    <location>
        <begin position="68"/>
        <end position="90"/>
    </location>
</feature>
<comment type="caution">
    <text evidence="2">The sequence shown here is derived from an EMBL/GenBank/DDBJ whole genome shotgun (WGS) entry which is preliminary data.</text>
</comment>
<keyword evidence="3" id="KW-1185">Reference proteome</keyword>
<dbReference type="AlphaFoldDB" id="A0A507BFK4"/>
<feature type="compositionally biased region" description="Low complexity" evidence="1">
    <location>
        <begin position="176"/>
        <end position="195"/>
    </location>
</feature>
<evidence type="ECO:0000313" key="3">
    <source>
        <dbReference type="Proteomes" id="UP000319257"/>
    </source>
</evidence>
<gene>
    <name evidence="2" type="ORF">E0L32_004607</name>
</gene>
<evidence type="ECO:0000313" key="2">
    <source>
        <dbReference type="EMBL" id="TPX15330.1"/>
    </source>
</evidence>
<feature type="region of interest" description="Disordered" evidence="1">
    <location>
        <begin position="1"/>
        <end position="195"/>
    </location>
</feature>